<comment type="function">
    <text evidence="11">Complex I functions in the transfer of electrons from NADH to the respiratory chain. Accessory subunit of the mitochondrial membrane respiratory chain NADH dehydrogenase (Complex I), that is believed not to be involved in catalysis.</text>
</comment>
<dbReference type="InterPro" id="IPR009346">
    <property type="entry name" value="GRIM-19"/>
</dbReference>
<comment type="similarity">
    <text evidence="2 11">Belongs to the complex I NDUFA13 subunit family.</text>
</comment>
<dbReference type="GO" id="GO:0045271">
    <property type="term" value="C:respiratory chain complex I"/>
    <property type="evidence" value="ECO:0007669"/>
    <property type="project" value="UniProtKB-UniRule"/>
</dbReference>
<keyword evidence="5 11" id="KW-0812">Transmembrane</keyword>
<feature type="transmembrane region" description="Helical" evidence="11">
    <location>
        <begin position="31"/>
        <end position="50"/>
    </location>
</feature>
<proteinExistence type="inferred from homology"/>
<evidence type="ECO:0000256" key="10">
    <source>
        <dbReference type="ARBA" id="ARBA00023136"/>
    </source>
</evidence>
<evidence type="ECO:0000256" key="3">
    <source>
        <dbReference type="ARBA" id="ARBA00022448"/>
    </source>
</evidence>
<dbReference type="InParanoid" id="A0A165K7L3"/>
<accession>A0A165K7L3</accession>
<dbReference type="EMBL" id="KV423914">
    <property type="protein sequence ID" value="KZT62786.1"/>
    <property type="molecule type" value="Genomic_DNA"/>
</dbReference>
<feature type="non-terminal residue" evidence="12">
    <location>
        <position position="1"/>
    </location>
</feature>
<dbReference type="PANTHER" id="PTHR12966">
    <property type="entry name" value="NADH DEHYDROGENASE UBIQUINONE 1 ALPHA SUBCOMPLEX SUBUNIT 13"/>
    <property type="match status" value="1"/>
</dbReference>
<evidence type="ECO:0000256" key="7">
    <source>
        <dbReference type="ARBA" id="ARBA00022982"/>
    </source>
</evidence>
<evidence type="ECO:0000313" key="12">
    <source>
        <dbReference type="EMBL" id="KZT62786.1"/>
    </source>
</evidence>
<evidence type="ECO:0000256" key="4">
    <source>
        <dbReference type="ARBA" id="ARBA00022660"/>
    </source>
</evidence>
<evidence type="ECO:0000256" key="11">
    <source>
        <dbReference type="RuleBase" id="RU368034"/>
    </source>
</evidence>
<evidence type="ECO:0000256" key="1">
    <source>
        <dbReference type="ARBA" id="ARBA00004298"/>
    </source>
</evidence>
<evidence type="ECO:0000256" key="8">
    <source>
        <dbReference type="ARBA" id="ARBA00022989"/>
    </source>
</evidence>
<keyword evidence="13" id="KW-1185">Reference proteome</keyword>
<dbReference type="OrthoDB" id="3308at2759"/>
<comment type="subcellular location">
    <subcellularLocation>
        <location evidence="1 11">Mitochondrion inner membrane</location>
        <topology evidence="1 11">Single-pass membrane protein</topology>
        <orientation evidence="1 11">Matrix side</orientation>
    </subcellularLocation>
</comment>
<dbReference type="Proteomes" id="UP000076842">
    <property type="component" value="Unassembled WGS sequence"/>
</dbReference>
<dbReference type="AlphaFoldDB" id="A0A165K7L3"/>
<keyword evidence="4 11" id="KW-0679">Respiratory chain</keyword>
<evidence type="ECO:0000256" key="5">
    <source>
        <dbReference type="ARBA" id="ARBA00022692"/>
    </source>
</evidence>
<keyword evidence="10 11" id="KW-0472">Membrane</keyword>
<dbReference type="STRING" id="1353952.A0A165K7L3"/>
<name>A0A165K7L3_9BASI</name>
<keyword evidence="9 11" id="KW-0496">Mitochondrion</keyword>
<organism evidence="12 13">
    <name type="scientific">Calocera cornea HHB12733</name>
    <dbReference type="NCBI Taxonomy" id="1353952"/>
    <lineage>
        <taxon>Eukaryota</taxon>
        <taxon>Fungi</taxon>
        <taxon>Dikarya</taxon>
        <taxon>Basidiomycota</taxon>
        <taxon>Agaricomycotina</taxon>
        <taxon>Dacrymycetes</taxon>
        <taxon>Dacrymycetales</taxon>
        <taxon>Dacrymycetaceae</taxon>
        <taxon>Calocera</taxon>
    </lineage>
</organism>
<reference evidence="12 13" key="1">
    <citation type="journal article" date="2016" name="Mol. Biol. Evol.">
        <title>Comparative Genomics of Early-Diverging Mushroom-Forming Fungi Provides Insights into the Origins of Lignocellulose Decay Capabilities.</title>
        <authorList>
            <person name="Nagy L.G."/>
            <person name="Riley R."/>
            <person name="Tritt A."/>
            <person name="Adam C."/>
            <person name="Daum C."/>
            <person name="Floudas D."/>
            <person name="Sun H."/>
            <person name="Yadav J.S."/>
            <person name="Pangilinan J."/>
            <person name="Larsson K.H."/>
            <person name="Matsuura K."/>
            <person name="Barry K."/>
            <person name="Labutti K."/>
            <person name="Kuo R."/>
            <person name="Ohm R.A."/>
            <person name="Bhattacharya S.S."/>
            <person name="Shirouzu T."/>
            <person name="Yoshinaga Y."/>
            <person name="Martin F.M."/>
            <person name="Grigoriev I.V."/>
            <person name="Hibbett D.S."/>
        </authorList>
    </citation>
    <scope>NUCLEOTIDE SEQUENCE [LARGE SCALE GENOMIC DNA]</scope>
    <source>
        <strain evidence="12 13">HHB12733</strain>
    </source>
</reference>
<evidence type="ECO:0000256" key="9">
    <source>
        <dbReference type="ARBA" id="ARBA00023128"/>
    </source>
</evidence>
<evidence type="ECO:0000256" key="6">
    <source>
        <dbReference type="ARBA" id="ARBA00022792"/>
    </source>
</evidence>
<evidence type="ECO:0000313" key="13">
    <source>
        <dbReference type="Proteomes" id="UP000076842"/>
    </source>
</evidence>
<keyword evidence="3 11" id="KW-0813">Transport</keyword>
<keyword evidence="6 11" id="KW-0999">Mitochondrion inner membrane</keyword>
<dbReference type="PANTHER" id="PTHR12966:SF0">
    <property type="entry name" value="NADH DEHYDROGENASE [UBIQUINONE] 1 ALPHA SUBCOMPLEX SUBUNIT 13"/>
    <property type="match status" value="1"/>
</dbReference>
<evidence type="ECO:0000256" key="2">
    <source>
        <dbReference type="ARBA" id="ARBA00007312"/>
    </source>
</evidence>
<gene>
    <name evidence="12" type="ORF">CALCODRAFT_425276</name>
</gene>
<sequence length="114" mass="13161">AHALRRDMPPVGGFEPIRYQRYLPFKGPSGAVIFGVAFLISGFGIYYAGMSNREKRELLREKTWARIHLVPLLMAEGDRDLFRRQHAANEKEKEIMKDVKGWQVSRIAFASHFL</sequence>
<keyword evidence="8 11" id="KW-1133">Transmembrane helix</keyword>
<dbReference type="GO" id="GO:0005743">
    <property type="term" value="C:mitochondrial inner membrane"/>
    <property type="evidence" value="ECO:0007669"/>
    <property type="project" value="UniProtKB-SubCell"/>
</dbReference>
<keyword evidence="7 11" id="KW-0249">Electron transport</keyword>
<dbReference type="Pfam" id="PF06212">
    <property type="entry name" value="GRIM-19"/>
    <property type="match status" value="1"/>
</dbReference>
<protein>
    <recommendedName>
        <fullName evidence="11">NADH dehydrogenase [ubiquinone] 1 alpha subcomplex subunit 13</fullName>
    </recommendedName>
</protein>